<evidence type="ECO:0000256" key="1">
    <source>
        <dbReference type="SAM" id="MobiDB-lite"/>
    </source>
</evidence>
<keyword evidence="3" id="KW-1185">Reference proteome</keyword>
<dbReference type="EMBL" id="JAUZVT010000001">
    <property type="protein sequence ID" value="MDT3329185.1"/>
    <property type="molecule type" value="Genomic_DNA"/>
</dbReference>
<dbReference type="Proteomes" id="UP001262835">
    <property type="component" value="Unassembled WGS sequence"/>
</dbReference>
<proteinExistence type="predicted"/>
<comment type="caution">
    <text evidence="2">The sequence shown here is derived from an EMBL/GenBank/DDBJ whole genome shotgun (WGS) entry which is preliminary data.</text>
</comment>
<accession>A0ABU3GES1</accession>
<evidence type="ECO:0000313" key="2">
    <source>
        <dbReference type="EMBL" id="MDT3329185.1"/>
    </source>
</evidence>
<reference evidence="2 3" key="1">
    <citation type="submission" date="2023-08" db="EMBL/GenBank/DDBJ databases">
        <title>Microbacterium aquilitoris sp. nov. and Microbacterium gwkjibeachense sp. nov., isolated from beach.</title>
        <authorList>
            <person name="Lee S.D."/>
            <person name="Yang H."/>
            <person name="Kim I."/>
        </authorList>
    </citation>
    <scope>NUCLEOTIDE SEQUENCE [LARGE SCALE GENOMIC DNA]</scope>
    <source>
        <strain evidence="2 3">KSW-18</strain>
    </source>
</reference>
<gene>
    <name evidence="2" type="ORF">Q9S78_00750</name>
</gene>
<evidence type="ECO:0000313" key="3">
    <source>
        <dbReference type="Proteomes" id="UP001262835"/>
    </source>
</evidence>
<feature type="region of interest" description="Disordered" evidence="1">
    <location>
        <begin position="40"/>
        <end position="79"/>
    </location>
</feature>
<sequence length="239" mass="25075">MDDDDAAELARLRERAYGRTADIAGDAAALQRLRELETRAVRAPSVAPGADDEDESAPDAPGPAETDPPGALTGGDAERPYLAPRRWPRWVKPAAVAMGAVGLVAATVAVTLSVPRDVPRYPNATEVTRLSELVPLRPQNDSDSRRYADFRGFSVFTNTVGTPADPNPVRCLSIVSPEEAADPTIGETLSTCGAGPFPVSVTAVVSSLSPPAARQAYAPGTAINFTLGESGVEVWVADR</sequence>
<name>A0ABU3GES1_9MICO</name>
<organism evidence="2 3">
    <name type="scientific">Microbacterium aquilitoris</name>
    <dbReference type="NCBI Taxonomy" id="3067307"/>
    <lineage>
        <taxon>Bacteria</taxon>
        <taxon>Bacillati</taxon>
        <taxon>Actinomycetota</taxon>
        <taxon>Actinomycetes</taxon>
        <taxon>Micrococcales</taxon>
        <taxon>Microbacteriaceae</taxon>
        <taxon>Microbacterium</taxon>
    </lineage>
</organism>
<dbReference type="RefSeq" id="WP_311868203.1">
    <property type="nucleotide sequence ID" value="NZ_JAUZVT010000001.1"/>
</dbReference>
<protein>
    <submittedName>
        <fullName evidence="2">Uncharacterized protein</fullName>
    </submittedName>
</protein>